<dbReference type="Pfam" id="PF01532">
    <property type="entry name" value="Glyco_hydro_47"/>
    <property type="match status" value="1"/>
</dbReference>
<dbReference type="GO" id="GO:0004571">
    <property type="term" value="F:mannosyl-oligosaccharide 1,2-alpha-mannosidase activity"/>
    <property type="evidence" value="ECO:0007669"/>
    <property type="project" value="InterPro"/>
</dbReference>
<evidence type="ECO:0000313" key="10">
    <source>
        <dbReference type="EMBL" id="KAK7753111.1"/>
    </source>
</evidence>
<dbReference type="GO" id="GO:0005975">
    <property type="term" value="P:carbohydrate metabolic process"/>
    <property type="evidence" value="ECO:0007669"/>
    <property type="project" value="InterPro"/>
</dbReference>
<name>A0AAN9YQ38_9PEZI</name>
<dbReference type="PANTHER" id="PTHR11742">
    <property type="entry name" value="MANNOSYL-OLIGOSACCHARIDE ALPHA-1,2-MANNOSIDASE-RELATED"/>
    <property type="match status" value="1"/>
</dbReference>
<organism evidence="10 11">
    <name type="scientific">Diatrype stigma</name>
    <dbReference type="NCBI Taxonomy" id="117547"/>
    <lineage>
        <taxon>Eukaryota</taxon>
        <taxon>Fungi</taxon>
        <taxon>Dikarya</taxon>
        <taxon>Ascomycota</taxon>
        <taxon>Pezizomycotina</taxon>
        <taxon>Sordariomycetes</taxon>
        <taxon>Xylariomycetidae</taxon>
        <taxon>Xylariales</taxon>
        <taxon>Diatrypaceae</taxon>
        <taxon>Diatrype</taxon>
    </lineage>
</organism>
<dbReference type="FunFam" id="1.50.10.10:FF:000037">
    <property type="entry name" value="alpha-1,2-Mannosidase"/>
    <property type="match status" value="1"/>
</dbReference>
<dbReference type="InterPro" id="IPR001382">
    <property type="entry name" value="Glyco_hydro_47"/>
</dbReference>
<comment type="caution">
    <text evidence="10">The sequence shown here is derived from an EMBL/GenBank/DDBJ whole genome shotgun (WGS) entry which is preliminary data.</text>
</comment>
<dbReference type="GO" id="GO:0036503">
    <property type="term" value="P:ERAD pathway"/>
    <property type="evidence" value="ECO:0007669"/>
    <property type="project" value="UniProtKB-ARBA"/>
</dbReference>
<dbReference type="PANTHER" id="PTHR11742:SF49">
    <property type="entry name" value="ALPHA-1,2-MANNOSIDASE"/>
    <property type="match status" value="1"/>
</dbReference>
<feature type="active site" evidence="6">
    <location>
        <position position="513"/>
    </location>
</feature>
<comment type="cofactor">
    <cofactor evidence="1 7">
        <name>Ca(2+)</name>
        <dbReference type="ChEBI" id="CHEBI:29108"/>
    </cofactor>
</comment>
<comment type="pathway">
    <text evidence="2">Protein modification; protein glycosylation.</text>
</comment>
<evidence type="ECO:0000256" key="5">
    <source>
        <dbReference type="ARBA" id="ARBA00023157"/>
    </source>
</evidence>
<dbReference type="GO" id="GO:0005509">
    <property type="term" value="F:calcium ion binding"/>
    <property type="evidence" value="ECO:0007669"/>
    <property type="project" value="InterPro"/>
</dbReference>
<dbReference type="EC" id="3.2.1.-" evidence="9"/>
<evidence type="ECO:0000256" key="7">
    <source>
        <dbReference type="PIRSR" id="PIRSR601382-2"/>
    </source>
</evidence>
<feature type="active site" description="Proton donor" evidence="6">
    <location>
        <position position="181"/>
    </location>
</feature>
<proteinExistence type="inferred from homology"/>
<reference evidence="10 11" key="1">
    <citation type="submission" date="2024-02" db="EMBL/GenBank/DDBJ databases">
        <title>De novo assembly and annotation of 12 fungi associated with fruit tree decline syndrome in Ontario, Canada.</title>
        <authorList>
            <person name="Sulman M."/>
            <person name="Ellouze W."/>
            <person name="Ilyukhin E."/>
        </authorList>
    </citation>
    <scope>NUCLEOTIDE SEQUENCE [LARGE SCALE GENOMIC DNA]</scope>
    <source>
        <strain evidence="10 11">M11/M66-122</strain>
    </source>
</reference>
<keyword evidence="4 9" id="KW-0378">Hydrolase</keyword>
<evidence type="ECO:0000256" key="4">
    <source>
        <dbReference type="ARBA" id="ARBA00022801"/>
    </source>
</evidence>
<feature type="active site" evidence="6">
    <location>
        <position position="320"/>
    </location>
</feature>
<accession>A0AAN9YQ38</accession>
<dbReference type="InterPro" id="IPR050749">
    <property type="entry name" value="Glycosyl_Hydrolase_47"/>
</dbReference>
<sequence length="615" mass="69355">MAVRRFRILLAVVGAWLFASWYFAWQPSPLAPFAPPNSRVQPAPDYSIVDRWRKLPTRYPVKTLASLPAQRTKVQIPRVQATPQVREDAAAREVRLARLAAVKESFVHSWEGYKSAAWMHDEVQPLTGRFKDPFGGWAATLVDALDTLWIMGLRADFELAVEACGHIDFATTASREINVFETTIRYLGGFLAAYELAGKQHATLLRKSVEVADLLMCAFDTPNRAPVSRWDWRFYTAGAPQTAPRNTLVAEIGSLTLEFSKLSQLTGDMQYHDAAQRMSDEFEKSQAKTKLPGMWPVVVDPSKSPMAFIGDTFTLGGMADSLYEYFPKQYLLLGGQLAQPRKLYEGFIDVAKKHLLRRALNPDDLPLMFFGDARVRSGKTRTIAQAQHLTCFAGGMVGMAAKIFDRPGELDIAAQLADGCVWSYNRTESGIGPEIFHFVPCETDDASSAEGEDDCRWSEERWYQALGKHWRSQLKGEEKDRPARAELDRIVETRRLPRGMVDVSDRRYILRPEAIESVFMLHRLTADPAWMDKAWAMFGAVERHTRTRVAAAELDDVTLASPHQVDSMESFWLAETLKYFYLVYADFDVVDLDEWVLNTEAHPLRRADADAAAAA</sequence>
<evidence type="ECO:0000256" key="2">
    <source>
        <dbReference type="ARBA" id="ARBA00004922"/>
    </source>
</evidence>
<evidence type="ECO:0000256" key="6">
    <source>
        <dbReference type="PIRSR" id="PIRSR601382-1"/>
    </source>
</evidence>
<comment type="similarity">
    <text evidence="3 9">Belongs to the glycosyl hydrolase 47 family.</text>
</comment>
<feature type="disulfide bond" evidence="8">
    <location>
        <begin position="391"/>
        <end position="420"/>
    </location>
</feature>
<dbReference type="InterPro" id="IPR036026">
    <property type="entry name" value="Seven-hairpin_glycosidases"/>
</dbReference>
<keyword evidence="7" id="KW-0106">Calcium</keyword>
<keyword evidence="7" id="KW-0479">Metal-binding</keyword>
<dbReference type="InterPro" id="IPR012341">
    <property type="entry name" value="6hp_glycosidase-like_sf"/>
</dbReference>
<dbReference type="GO" id="GO:0005783">
    <property type="term" value="C:endoplasmic reticulum"/>
    <property type="evidence" value="ECO:0007669"/>
    <property type="project" value="TreeGrafter"/>
</dbReference>
<evidence type="ECO:0000256" key="9">
    <source>
        <dbReference type="RuleBase" id="RU361193"/>
    </source>
</evidence>
<evidence type="ECO:0000256" key="3">
    <source>
        <dbReference type="ARBA" id="ARBA00007658"/>
    </source>
</evidence>
<dbReference type="Proteomes" id="UP001320420">
    <property type="component" value="Unassembled WGS sequence"/>
</dbReference>
<feature type="active site" description="Proton donor" evidence="6">
    <location>
        <position position="434"/>
    </location>
</feature>
<evidence type="ECO:0000256" key="1">
    <source>
        <dbReference type="ARBA" id="ARBA00001913"/>
    </source>
</evidence>
<dbReference type="SUPFAM" id="SSF48225">
    <property type="entry name" value="Seven-hairpin glycosidases"/>
    <property type="match status" value="1"/>
</dbReference>
<keyword evidence="9" id="KW-0326">Glycosidase</keyword>
<dbReference type="PRINTS" id="PR00747">
    <property type="entry name" value="GLYHDRLASE47"/>
</dbReference>
<keyword evidence="5 8" id="KW-1015">Disulfide bond</keyword>
<protein>
    <recommendedName>
        <fullName evidence="9">alpha-1,2-Mannosidase</fullName>
        <ecNumber evidence="9">3.2.1.-</ecNumber>
    </recommendedName>
</protein>
<dbReference type="AlphaFoldDB" id="A0AAN9YQ38"/>
<dbReference type="EMBL" id="JAKJXP020000031">
    <property type="protein sequence ID" value="KAK7753111.1"/>
    <property type="molecule type" value="Genomic_DNA"/>
</dbReference>
<keyword evidence="11" id="KW-1185">Reference proteome</keyword>
<dbReference type="Gene3D" id="1.50.10.10">
    <property type="match status" value="1"/>
</dbReference>
<evidence type="ECO:0000313" key="11">
    <source>
        <dbReference type="Proteomes" id="UP001320420"/>
    </source>
</evidence>
<gene>
    <name evidence="10" type="ORF">SLS62_004842</name>
</gene>
<dbReference type="GO" id="GO:0016020">
    <property type="term" value="C:membrane"/>
    <property type="evidence" value="ECO:0007669"/>
    <property type="project" value="InterPro"/>
</dbReference>
<evidence type="ECO:0000256" key="8">
    <source>
        <dbReference type="PIRSR" id="PIRSR601382-3"/>
    </source>
</evidence>
<feature type="binding site" evidence="7">
    <location>
        <position position="599"/>
    </location>
    <ligand>
        <name>Ca(2+)</name>
        <dbReference type="ChEBI" id="CHEBI:29108"/>
    </ligand>
</feature>